<evidence type="ECO:0000313" key="2">
    <source>
        <dbReference type="EMBL" id="KKD38000.1"/>
    </source>
</evidence>
<dbReference type="OrthoDB" id="489556at2"/>
<organism evidence="2 4">
    <name type="scientific">Limnoraphis robusta CS-951</name>
    <dbReference type="NCBI Taxonomy" id="1637645"/>
    <lineage>
        <taxon>Bacteria</taxon>
        <taxon>Bacillati</taxon>
        <taxon>Cyanobacteriota</taxon>
        <taxon>Cyanophyceae</taxon>
        <taxon>Oscillatoriophycideae</taxon>
        <taxon>Oscillatoriales</taxon>
        <taxon>Sirenicapillariaceae</taxon>
        <taxon>Limnoraphis</taxon>
    </lineage>
</organism>
<comment type="caution">
    <text evidence="2">The sequence shown here is derived from an EMBL/GenBank/DDBJ whole genome shotgun (WGS) entry which is preliminary data.</text>
</comment>
<name>A0A0F5YIH2_9CYAN</name>
<dbReference type="EMBL" id="LATL02000316">
    <property type="protein sequence ID" value="KMW69985.1"/>
    <property type="molecule type" value="Genomic_DNA"/>
</dbReference>
<evidence type="ECO:0000256" key="1">
    <source>
        <dbReference type="SAM" id="Phobius"/>
    </source>
</evidence>
<proteinExistence type="predicted"/>
<keyword evidence="1" id="KW-1133">Transmembrane helix</keyword>
<reference evidence="2 4" key="1">
    <citation type="submission" date="2015-06" db="EMBL/GenBank/DDBJ databases">
        <title>Draft genome assembly of filamentous brackish cyanobacterium Limnoraphis robusta strain CS-951.</title>
        <authorList>
            <person name="Willis A."/>
            <person name="Parks M."/>
            <person name="Burford M.A."/>
        </authorList>
    </citation>
    <scope>NUCLEOTIDE SEQUENCE [LARGE SCALE GENOMIC DNA]</scope>
    <source>
        <strain evidence="2 4">CS-951</strain>
    </source>
</reference>
<evidence type="ECO:0008006" key="5">
    <source>
        <dbReference type="Google" id="ProtNLM"/>
    </source>
</evidence>
<dbReference type="AlphaFoldDB" id="A0A0F5YIH2"/>
<dbReference type="InterPro" id="IPR008470">
    <property type="entry name" value="Uncharacterised_Ycf33"/>
</dbReference>
<dbReference type="Proteomes" id="UP000033607">
    <property type="component" value="Unassembled WGS sequence"/>
</dbReference>
<dbReference type="Pfam" id="PF05421">
    <property type="entry name" value="DUF751"/>
    <property type="match status" value="1"/>
</dbReference>
<gene>
    <name evidence="2" type="ORF">WN50_11230</name>
    <name evidence="3" type="ORF">WN50_38900</name>
</gene>
<dbReference type="EMBL" id="LATL02000005">
    <property type="protein sequence ID" value="KKD38000.1"/>
    <property type="molecule type" value="Genomic_DNA"/>
</dbReference>
<sequence>MKEFFENVSRYPRYFITFTLGIFFFLFDKLKPYLDKPLTAIALVGLMGGIFAFTFFTLRAMLGLSPV</sequence>
<feature type="transmembrane region" description="Helical" evidence="1">
    <location>
        <begin position="12"/>
        <end position="28"/>
    </location>
</feature>
<evidence type="ECO:0000313" key="3">
    <source>
        <dbReference type="EMBL" id="KMW69985.1"/>
    </source>
</evidence>
<evidence type="ECO:0000313" key="4">
    <source>
        <dbReference type="Proteomes" id="UP000033607"/>
    </source>
</evidence>
<dbReference type="PATRIC" id="fig|1637645.4.peg.6237"/>
<feature type="transmembrane region" description="Helical" evidence="1">
    <location>
        <begin position="40"/>
        <end position="62"/>
    </location>
</feature>
<keyword evidence="1" id="KW-0472">Membrane</keyword>
<protein>
    <recommendedName>
        <fullName evidence="5">DUF751 domain-containing protein</fullName>
    </recommendedName>
</protein>
<keyword evidence="1" id="KW-0812">Transmembrane</keyword>
<accession>A0A0F5YIH2</accession>
<dbReference type="RefSeq" id="WP_046278634.1">
    <property type="nucleotide sequence ID" value="NZ_LATL02000005.1"/>
</dbReference>